<dbReference type="EMBL" id="CP066775">
    <property type="protein sequence ID" value="QQL49176.1"/>
    <property type="molecule type" value="Genomic_DNA"/>
</dbReference>
<dbReference type="Gene3D" id="3.30.530.20">
    <property type="match status" value="1"/>
</dbReference>
<accession>A0A6I4I797</accession>
<organism evidence="1 2">
    <name type="scientific">Mucilaginibacter ginkgonis</name>
    <dbReference type="NCBI Taxonomy" id="2682091"/>
    <lineage>
        <taxon>Bacteria</taxon>
        <taxon>Pseudomonadati</taxon>
        <taxon>Bacteroidota</taxon>
        <taxon>Sphingobacteriia</taxon>
        <taxon>Sphingobacteriales</taxon>
        <taxon>Sphingobacteriaceae</taxon>
        <taxon>Mucilaginibacter</taxon>
    </lineage>
</organism>
<reference evidence="1 2" key="1">
    <citation type="submission" date="2020-12" db="EMBL/GenBank/DDBJ databases">
        <title>HMF7856_wgs.fasta genome submission.</title>
        <authorList>
            <person name="Kang H."/>
            <person name="Kim H."/>
            <person name="Joh K."/>
        </authorList>
    </citation>
    <scope>NUCLEOTIDE SEQUENCE [LARGE SCALE GENOMIC DNA]</scope>
    <source>
        <strain evidence="1 2">HMF7856</strain>
    </source>
</reference>
<dbReference type="CDD" id="cd07818">
    <property type="entry name" value="SRPBCC_1"/>
    <property type="match status" value="1"/>
</dbReference>
<evidence type="ECO:0000313" key="2">
    <source>
        <dbReference type="Proteomes" id="UP000429232"/>
    </source>
</evidence>
<protein>
    <submittedName>
        <fullName evidence="1">SRPBCC family protein</fullName>
    </submittedName>
</protein>
<dbReference type="KEGG" id="mgik:GO620_013465"/>
<dbReference type="AlphaFoldDB" id="A0A6I4I797"/>
<dbReference type="SUPFAM" id="SSF55961">
    <property type="entry name" value="Bet v1-like"/>
    <property type="match status" value="1"/>
</dbReference>
<keyword evidence="2" id="KW-1185">Reference proteome</keyword>
<dbReference type="Proteomes" id="UP000429232">
    <property type="component" value="Chromosome"/>
</dbReference>
<dbReference type="Pfam" id="PF10604">
    <property type="entry name" value="Polyketide_cyc2"/>
    <property type="match status" value="1"/>
</dbReference>
<dbReference type="InterPro" id="IPR019587">
    <property type="entry name" value="Polyketide_cyclase/dehydratase"/>
</dbReference>
<gene>
    <name evidence="1" type="ORF">GO620_013465</name>
</gene>
<sequence length="185" mass="21121">MSIVLGILGIIAALIILVFIIAIFVKCDYSVQREVSINRDVTAVYDYVKYLKNQDNYSKWVMMDPNMQKDYYGTDGTIGFRSAWDSKDKNVGKGEQEITGLTENQTVDTRIHFIKPFEGFANAQMSTISTDPNQTLVRWAFDSKMKYPMNFMLLFLNMEKMVGGDLQIGLNNLKNVLENQTNESN</sequence>
<dbReference type="InterPro" id="IPR023393">
    <property type="entry name" value="START-like_dom_sf"/>
</dbReference>
<proteinExistence type="predicted"/>
<name>A0A6I4I797_9SPHI</name>
<evidence type="ECO:0000313" key="1">
    <source>
        <dbReference type="EMBL" id="QQL49176.1"/>
    </source>
</evidence>
<dbReference type="RefSeq" id="WP_157526866.1">
    <property type="nucleotide sequence ID" value="NZ_CP066775.1"/>
</dbReference>